<dbReference type="RefSeq" id="WP_053604641.1">
    <property type="nucleotide sequence ID" value="NZ_CP012600.1"/>
</dbReference>
<protein>
    <submittedName>
        <fullName evidence="1">Uncharacterized protein</fullName>
    </submittedName>
</protein>
<evidence type="ECO:0000313" key="1">
    <source>
        <dbReference type="EMBL" id="ALC82829.1"/>
    </source>
</evidence>
<dbReference type="AlphaFoldDB" id="A0A0M4FLD9"/>
<gene>
    <name evidence="1" type="ORF">AM592_15460</name>
</gene>
<dbReference type="OrthoDB" id="2692055at2"/>
<organism evidence="1 2">
    <name type="scientific">Bacillus gobiensis</name>
    <dbReference type="NCBI Taxonomy" id="1441095"/>
    <lineage>
        <taxon>Bacteria</taxon>
        <taxon>Bacillati</taxon>
        <taxon>Bacillota</taxon>
        <taxon>Bacilli</taxon>
        <taxon>Bacillales</taxon>
        <taxon>Bacillaceae</taxon>
        <taxon>Bacillus</taxon>
    </lineage>
</organism>
<sequence>MIRYFSDNLFSAGITEIYNENKETTGYLDLKNVFTSTLSVMDAEQQELVKGKMGFFAHWTVSDANDNKLGMLKQKFTLFSKKYHYFKPNGEIKYSIESEALSKEYDILDDKGTLAAKFERVSHFFSSPAYKLHVINDGYLEEMIAIVMGVGKMQNQNAAAASSSTT</sequence>
<dbReference type="Pfam" id="PF04525">
    <property type="entry name" value="LOR"/>
    <property type="match status" value="1"/>
</dbReference>
<name>A0A0M4FLD9_9BACI</name>
<proteinExistence type="predicted"/>
<accession>A0A0M4FLD9</accession>
<dbReference type="SUPFAM" id="SSF54518">
    <property type="entry name" value="Tubby C-terminal domain-like"/>
    <property type="match status" value="1"/>
</dbReference>
<dbReference type="PATRIC" id="fig|1441095.3.peg.3409"/>
<dbReference type="InterPro" id="IPR025659">
    <property type="entry name" value="Tubby-like_C"/>
</dbReference>
<keyword evidence="2" id="KW-1185">Reference proteome</keyword>
<dbReference type="InterPro" id="IPR007612">
    <property type="entry name" value="LOR"/>
</dbReference>
<reference evidence="2" key="1">
    <citation type="submission" date="2015-08" db="EMBL/GenBank/DDBJ databases">
        <title>Genome sequencing project for genomic taxonomy and phylogenomics of Bacillus-like bacteria.</title>
        <authorList>
            <person name="Liu B."/>
            <person name="Wang J."/>
            <person name="Zhu Y."/>
            <person name="Liu G."/>
            <person name="Chen Q."/>
            <person name="Chen Z."/>
            <person name="Lan J."/>
            <person name="Che J."/>
            <person name="Ge C."/>
            <person name="Shi H."/>
            <person name="Pan Z."/>
            <person name="Liu X."/>
        </authorList>
    </citation>
    <scope>NUCLEOTIDE SEQUENCE [LARGE SCALE GENOMIC DNA]</scope>
    <source>
        <strain evidence="2">FJAT-4402</strain>
    </source>
</reference>
<reference evidence="1 2" key="2">
    <citation type="journal article" date="2016" name="Int. J. Syst. Evol. Microbiol.">
        <title>Bacillus gobiensis sp. nov., isolated from a soil sample.</title>
        <authorList>
            <person name="Liu B."/>
            <person name="Liu G.H."/>
            <person name="Cetin S."/>
            <person name="Schumann P."/>
            <person name="Pan Z.Z."/>
            <person name="Chen Q.Q."/>
        </authorList>
    </citation>
    <scope>NUCLEOTIDE SEQUENCE [LARGE SCALE GENOMIC DNA]</scope>
    <source>
        <strain evidence="1 2">FJAT-4402</strain>
    </source>
</reference>
<dbReference type="EMBL" id="CP012600">
    <property type="protein sequence ID" value="ALC82829.1"/>
    <property type="molecule type" value="Genomic_DNA"/>
</dbReference>
<dbReference type="Proteomes" id="UP000067625">
    <property type="component" value="Chromosome"/>
</dbReference>
<evidence type="ECO:0000313" key="2">
    <source>
        <dbReference type="Proteomes" id="UP000067625"/>
    </source>
</evidence>